<gene>
    <name evidence="2" type="ORF">CBYS24578_00012694</name>
</gene>
<dbReference type="AlphaFoldDB" id="A0A9N9Y4E1"/>
<comment type="caution">
    <text evidence="2">The sequence shown here is derived from an EMBL/GenBank/DDBJ whole genome shotgun (WGS) entry which is preliminary data.</text>
</comment>
<feature type="compositionally biased region" description="Acidic residues" evidence="1">
    <location>
        <begin position="446"/>
        <end position="462"/>
    </location>
</feature>
<organism evidence="2 3">
    <name type="scientific">Clonostachys byssicola</name>
    <dbReference type="NCBI Taxonomy" id="160290"/>
    <lineage>
        <taxon>Eukaryota</taxon>
        <taxon>Fungi</taxon>
        <taxon>Dikarya</taxon>
        <taxon>Ascomycota</taxon>
        <taxon>Pezizomycotina</taxon>
        <taxon>Sordariomycetes</taxon>
        <taxon>Hypocreomycetidae</taxon>
        <taxon>Hypocreales</taxon>
        <taxon>Bionectriaceae</taxon>
        <taxon>Clonostachys</taxon>
    </lineage>
</organism>
<protein>
    <submittedName>
        <fullName evidence="2">Uncharacterized protein</fullName>
    </submittedName>
</protein>
<feature type="compositionally biased region" description="Basic and acidic residues" evidence="1">
    <location>
        <begin position="472"/>
        <end position="483"/>
    </location>
</feature>
<evidence type="ECO:0000313" key="2">
    <source>
        <dbReference type="EMBL" id="CAG9986417.1"/>
    </source>
</evidence>
<name>A0A9N9Y4E1_9HYPO</name>
<feature type="region of interest" description="Disordered" evidence="1">
    <location>
        <begin position="553"/>
        <end position="607"/>
    </location>
</feature>
<evidence type="ECO:0000256" key="1">
    <source>
        <dbReference type="SAM" id="MobiDB-lite"/>
    </source>
</evidence>
<proteinExistence type="predicted"/>
<sequence>MPHFAAKNYPPEEITYLALLKELDGCTSRDVPKLDLLAIVNGSKNRYVKALIRKHGLKNVRSVARRLLEEKVFKKRAVAEKKFSHTVYFTDCEEDWEKALSEDTLNLVAGGRRPRPKGLGDVEERPDIWPHNYTESKWRNEPLLNVLAGVCCRKKWKNRPIPLDDNENPLHPHPVALPMRNQHPLLGNLVQLLEVSCYKFAVVRAPEILAARNTIDPEECELTGWTTDFSHKKTFRCEDKAVFAHREAVLANVARMRHDTVHRRRVGADTIAGYFRSAEELTMLMGDTEARDTISKMWQAIGKEVKALMHATMAKFQAHTKAMDPIRLKQEALDARQSADLTYTQREAMNAERKQLLAAEEVIAKQAKQDYRGLSDAAGRAVERALAEHGIILGTLGVSFSPPNVPTNVEGPREGEMVDIGGDAAEIAVFRPQKKGRVVGDSPREAEDDDDGDDEGDDEGESSDVQPSENTADVKGEHNEQNPRNKKIQMSEQQQDIDEGGTPLRRQGEAPPSAKVRLILKREPTSVQQGTNTGCEAGLGGVPVKRDAILYSRKVQPAPKEEQKAYPADGSQNRGSSPVRRKGRGFRSKKKRAPFEVQGIPGLSYVN</sequence>
<accession>A0A9N9Y4E1</accession>
<dbReference type="EMBL" id="CABFNO020001404">
    <property type="protein sequence ID" value="CAG9986417.1"/>
    <property type="molecule type" value="Genomic_DNA"/>
</dbReference>
<feature type="region of interest" description="Disordered" evidence="1">
    <location>
        <begin position="522"/>
        <end position="541"/>
    </location>
</feature>
<feature type="region of interest" description="Disordered" evidence="1">
    <location>
        <begin position="429"/>
        <end position="514"/>
    </location>
</feature>
<feature type="compositionally biased region" description="Polar residues" evidence="1">
    <location>
        <begin position="525"/>
        <end position="534"/>
    </location>
</feature>
<feature type="compositionally biased region" description="Basic residues" evidence="1">
    <location>
        <begin position="579"/>
        <end position="592"/>
    </location>
</feature>
<dbReference type="OrthoDB" id="5324651at2759"/>
<evidence type="ECO:0000313" key="3">
    <source>
        <dbReference type="Proteomes" id="UP000754883"/>
    </source>
</evidence>
<keyword evidence="3" id="KW-1185">Reference proteome</keyword>
<dbReference type="Proteomes" id="UP000754883">
    <property type="component" value="Unassembled WGS sequence"/>
</dbReference>
<reference evidence="2" key="1">
    <citation type="submission" date="2021-10" db="EMBL/GenBank/DDBJ databases">
        <authorList>
            <person name="Piombo E."/>
        </authorList>
    </citation>
    <scope>NUCLEOTIDE SEQUENCE</scope>
</reference>